<keyword evidence="4 5" id="KW-0472">Membrane</keyword>
<feature type="transmembrane region" description="Helical" evidence="5">
    <location>
        <begin position="183"/>
        <end position="204"/>
    </location>
</feature>
<sequence>MSPEEQPRPPAPNRRSTALERRLAVPVLIAAVVSVPALFLGVWGEGAWATVGDRINWAAGIVLWGEWIMLIALADNKREWLRTHWWATVIAAVTVPAVLFALGPAQVLRMVRAFGALPLLRVTRIIEAGGILRRRMGLTGRIGRAVAAATTLLAAAFVTAVLADPSSASRGYVERAVALLGPWPTALAVAVTVAATAVVLCYRWRRVRAVRARTAAPRPPQSSP</sequence>
<dbReference type="AlphaFoldDB" id="A0A7Z0JD50"/>
<dbReference type="SUPFAM" id="SSF81324">
    <property type="entry name" value="Voltage-gated potassium channels"/>
    <property type="match status" value="1"/>
</dbReference>
<dbReference type="Gene3D" id="1.20.120.350">
    <property type="entry name" value="Voltage-gated potassium channels. Chain C"/>
    <property type="match status" value="1"/>
</dbReference>
<keyword evidence="7" id="KW-1185">Reference proteome</keyword>
<dbReference type="InterPro" id="IPR027359">
    <property type="entry name" value="Volt_channel_dom_sf"/>
</dbReference>
<evidence type="ECO:0008006" key="8">
    <source>
        <dbReference type="Google" id="ProtNLM"/>
    </source>
</evidence>
<comment type="subcellular location">
    <subcellularLocation>
        <location evidence="1">Membrane</location>
        <topology evidence="1">Multi-pass membrane protein</topology>
    </subcellularLocation>
</comment>
<evidence type="ECO:0000313" key="7">
    <source>
        <dbReference type="Proteomes" id="UP000572051"/>
    </source>
</evidence>
<reference evidence="6 7" key="1">
    <citation type="submission" date="2020-07" db="EMBL/GenBank/DDBJ databases">
        <title>Sequencing the genomes of 1000 actinobacteria strains.</title>
        <authorList>
            <person name="Klenk H.-P."/>
        </authorList>
    </citation>
    <scope>NUCLEOTIDE SEQUENCE [LARGE SCALE GENOMIC DNA]</scope>
    <source>
        <strain evidence="6 7">DSM 44442</strain>
    </source>
</reference>
<evidence type="ECO:0000256" key="5">
    <source>
        <dbReference type="SAM" id="Phobius"/>
    </source>
</evidence>
<dbReference type="EMBL" id="JACCFS010000001">
    <property type="protein sequence ID" value="NYJ37095.1"/>
    <property type="molecule type" value="Genomic_DNA"/>
</dbReference>
<organism evidence="6 7">
    <name type="scientific">Nocardiopsis aegyptia</name>
    <dbReference type="NCBI Taxonomy" id="220378"/>
    <lineage>
        <taxon>Bacteria</taxon>
        <taxon>Bacillati</taxon>
        <taxon>Actinomycetota</taxon>
        <taxon>Actinomycetes</taxon>
        <taxon>Streptosporangiales</taxon>
        <taxon>Nocardiopsidaceae</taxon>
        <taxon>Nocardiopsis</taxon>
    </lineage>
</organism>
<feature type="transmembrane region" description="Helical" evidence="5">
    <location>
        <begin position="55"/>
        <end position="73"/>
    </location>
</feature>
<feature type="transmembrane region" description="Helical" evidence="5">
    <location>
        <begin position="85"/>
        <end position="107"/>
    </location>
</feature>
<comment type="caution">
    <text evidence="6">The sequence shown here is derived from an EMBL/GenBank/DDBJ whole genome shotgun (WGS) entry which is preliminary data.</text>
</comment>
<evidence type="ECO:0000256" key="4">
    <source>
        <dbReference type="ARBA" id="ARBA00023136"/>
    </source>
</evidence>
<dbReference type="Proteomes" id="UP000572051">
    <property type="component" value="Unassembled WGS sequence"/>
</dbReference>
<keyword evidence="2 5" id="KW-0812">Transmembrane</keyword>
<accession>A0A7Z0JD50</accession>
<feature type="transmembrane region" description="Helical" evidence="5">
    <location>
        <begin position="144"/>
        <end position="163"/>
    </location>
</feature>
<evidence type="ECO:0000256" key="3">
    <source>
        <dbReference type="ARBA" id="ARBA00022989"/>
    </source>
</evidence>
<dbReference type="GO" id="GO:0016020">
    <property type="term" value="C:membrane"/>
    <property type="evidence" value="ECO:0007669"/>
    <property type="project" value="UniProtKB-SubCell"/>
</dbReference>
<name>A0A7Z0JD50_9ACTN</name>
<feature type="transmembrane region" description="Helical" evidence="5">
    <location>
        <begin position="23"/>
        <end position="43"/>
    </location>
</feature>
<protein>
    <recommendedName>
        <fullName evidence="8">Metal-sensitive transcriptional repressor family protein</fullName>
    </recommendedName>
</protein>
<proteinExistence type="predicted"/>
<gene>
    <name evidence="6" type="ORF">HNR10_004976</name>
</gene>
<keyword evidence="3 5" id="KW-1133">Transmembrane helix</keyword>
<evidence type="ECO:0000256" key="2">
    <source>
        <dbReference type="ARBA" id="ARBA00022692"/>
    </source>
</evidence>
<evidence type="ECO:0000256" key="1">
    <source>
        <dbReference type="ARBA" id="ARBA00004141"/>
    </source>
</evidence>
<evidence type="ECO:0000313" key="6">
    <source>
        <dbReference type="EMBL" id="NYJ37095.1"/>
    </source>
</evidence>